<dbReference type="InterPro" id="IPR036390">
    <property type="entry name" value="WH_DNA-bd_sf"/>
</dbReference>
<dbReference type="Pfam" id="PF01047">
    <property type="entry name" value="MarR"/>
    <property type="match status" value="1"/>
</dbReference>
<organism evidence="2 3">
    <name type="scientific">Ohtaekwangia kribbensis</name>
    <dbReference type="NCBI Taxonomy" id="688913"/>
    <lineage>
        <taxon>Bacteria</taxon>
        <taxon>Pseudomonadati</taxon>
        <taxon>Bacteroidota</taxon>
        <taxon>Cytophagia</taxon>
        <taxon>Cytophagales</taxon>
        <taxon>Fulvivirgaceae</taxon>
        <taxon>Ohtaekwangia</taxon>
    </lineage>
</organism>
<dbReference type="SUPFAM" id="SSF46785">
    <property type="entry name" value="Winged helix' DNA-binding domain"/>
    <property type="match status" value="1"/>
</dbReference>
<comment type="caution">
    <text evidence="2">The sequence shown here is derived from an EMBL/GenBank/DDBJ whole genome shotgun (WGS) entry which is preliminary data.</text>
</comment>
<dbReference type="Gene3D" id="1.10.10.10">
    <property type="entry name" value="Winged helix-like DNA-binding domain superfamily/Winged helix DNA-binding domain"/>
    <property type="match status" value="1"/>
</dbReference>
<dbReference type="InterPro" id="IPR039422">
    <property type="entry name" value="MarR/SlyA-like"/>
</dbReference>
<dbReference type="SMART" id="SM00347">
    <property type="entry name" value="HTH_MARR"/>
    <property type="match status" value="1"/>
</dbReference>
<protein>
    <submittedName>
        <fullName evidence="2">MarR family winged helix-turn-helix transcriptional regulator</fullName>
    </submittedName>
</protein>
<name>A0ABW3K7R7_9BACT</name>
<gene>
    <name evidence="2" type="ORF">ACFQ21_17895</name>
</gene>
<dbReference type="PROSITE" id="PS50995">
    <property type="entry name" value="HTH_MARR_2"/>
    <property type="match status" value="1"/>
</dbReference>
<evidence type="ECO:0000313" key="2">
    <source>
        <dbReference type="EMBL" id="MFD1001206.1"/>
    </source>
</evidence>
<evidence type="ECO:0000259" key="1">
    <source>
        <dbReference type="PROSITE" id="PS50995"/>
    </source>
</evidence>
<dbReference type="InterPro" id="IPR036388">
    <property type="entry name" value="WH-like_DNA-bd_sf"/>
</dbReference>
<accession>A0ABW3K7R7</accession>
<proteinExistence type="predicted"/>
<dbReference type="PANTHER" id="PTHR33164:SF43">
    <property type="entry name" value="HTH-TYPE TRANSCRIPTIONAL REPRESSOR YETL"/>
    <property type="match status" value="1"/>
</dbReference>
<dbReference type="PANTHER" id="PTHR33164">
    <property type="entry name" value="TRANSCRIPTIONAL REGULATOR, MARR FAMILY"/>
    <property type="match status" value="1"/>
</dbReference>
<dbReference type="RefSeq" id="WP_377580652.1">
    <property type="nucleotide sequence ID" value="NZ_JBHTKA010000007.1"/>
</dbReference>
<reference evidence="3" key="1">
    <citation type="journal article" date="2019" name="Int. J. Syst. Evol. Microbiol.">
        <title>The Global Catalogue of Microorganisms (GCM) 10K type strain sequencing project: providing services to taxonomists for standard genome sequencing and annotation.</title>
        <authorList>
            <consortium name="The Broad Institute Genomics Platform"/>
            <consortium name="The Broad Institute Genome Sequencing Center for Infectious Disease"/>
            <person name="Wu L."/>
            <person name="Ma J."/>
        </authorList>
    </citation>
    <scope>NUCLEOTIDE SEQUENCE [LARGE SCALE GENOMIC DNA]</scope>
    <source>
        <strain evidence="3">CCUG 58938</strain>
    </source>
</reference>
<dbReference type="EMBL" id="JBHTKA010000007">
    <property type="protein sequence ID" value="MFD1001206.1"/>
    <property type="molecule type" value="Genomic_DNA"/>
</dbReference>
<dbReference type="Proteomes" id="UP001597112">
    <property type="component" value="Unassembled WGS sequence"/>
</dbReference>
<sequence>MKIEEEISQPKFRNAMQRAIINVIFTSHWIVDRYQNFFKPYGITLQQFNILRILKGQYPNGISGTTIKARMMDKNSDVSRLLDRLELKNLIEKRPSPQDKRATNIFISQSGLDMLAELDTRQEEFDAILALSDEDAALLSELLDKARS</sequence>
<feature type="domain" description="HTH marR-type" evidence="1">
    <location>
        <begin position="9"/>
        <end position="148"/>
    </location>
</feature>
<evidence type="ECO:0000313" key="3">
    <source>
        <dbReference type="Proteomes" id="UP001597112"/>
    </source>
</evidence>
<dbReference type="InterPro" id="IPR000835">
    <property type="entry name" value="HTH_MarR-typ"/>
</dbReference>
<keyword evidence="3" id="KW-1185">Reference proteome</keyword>